<accession>A0A8H2PUD9</accession>
<protein>
    <submittedName>
        <fullName evidence="7">Amino acid transporter</fullName>
    </submittedName>
</protein>
<keyword evidence="3 6" id="KW-0812">Transmembrane</keyword>
<organism evidence="7 8">
    <name type="scientific">Acinetobacter radioresistens</name>
    <dbReference type="NCBI Taxonomy" id="40216"/>
    <lineage>
        <taxon>Bacteria</taxon>
        <taxon>Pseudomonadati</taxon>
        <taxon>Pseudomonadota</taxon>
        <taxon>Gammaproteobacteria</taxon>
        <taxon>Moraxellales</taxon>
        <taxon>Moraxellaceae</taxon>
        <taxon>Acinetobacter</taxon>
    </lineage>
</organism>
<evidence type="ECO:0000256" key="3">
    <source>
        <dbReference type="ARBA" id="ARBA00022692"/>
    </source>
</evidence>
<dbReference type="PANTHER" id="PTHR30086">
    <property type="entry name" value="ARGININE EXPORTER PROTEIN ARGO"/>
    <property type="match status" value="1"/>
</dbReference>
<evidence type="ECO:0000256" key="2">
    <source>
        <dbReference type="ARBA" id="ARBA00022475"/>
    </source>
</evidence>
<keyword evidence="4 6" id="KW-1133">Transmembrane helix</keyword>
<comment type="caution">
    <text evidence="7">The sequence shown here is derived from an EMBL/GenBank/DDBJ whole genome shotgun (WGS) entry which is preliminary data.</text>
</comment>
<reference evidence="7 8" key="1">
    <citation type="submission" date="2019-06" db="EMBL/GenBank/DDBJ databases">
        <title>Genome of Acinetobacter radioresistens APH1, a phenol degrading strain.</title>
        <authorList>
            <person name="Liu Y."/>
        </authorList>
    </citation>
    <scope>NUCLEOTIDE SEQUENCE [LARGE SCALE GENOMIC DNA]</scope>
    <source>
        <strain evidence="7 8">APH1</strain>
    </source>
</reference>
<evidence type="ECO:0000256" key="4">
    <source>
        <dbReference type="ARBA" id="ARBA00022989"/>
    </source>
</evidence>
<proteinExistence type="predicted"/>
<evidence type="ECO:0000313" key="7">
    <source>
        <dbReference type="EMBL" id="TNX91089.1"/>
    </source>
</evidence>
<dbReference type="EMBL" id="VFBM01000009">
    <property type="protein sequence ID" value="TNX91089.1"/>
    <property type="molecule type" value="Genomic_DNA"/>
</dbReference>
<name>A0A8H2PUD9_ACIRA</name>
<sequence length="199" mass="21782">MSSCLSGLVLGFSLIMAIGAQNAFVLKQGLLRQHVFAVALVCALSDALLISLGVFGFAHLLSQQEGLIQAMKWFGAIFLFGYGLRSFYQAYRAQEGLHASKQKTASLRQTILLCLTFSWLNPHVYLDTVVLLGSISSQYSNKMAFASGAVSASFIFFFSLAFGARLLEPVFEKPKAWKILDIIIGMIMWLIAASLIVEA</sequence>
<keyword evidence="2" id="KW-1003">Cell membrane</keyword>
<dbReference type="PANTHER" id="PTHR30086:SF20">
    <property type="entry name" value="ARGININE EXPORTER PROTEIN ARGO-RELATED"/>
    <property type="match status" value="1"/>
</dbReference>
<dbReference type="Pfam" id="PF01810">
    <property type="entry name" value="LysE"/>
    <property type="match status" value="1"/>
</dbReference>
<evidence type="ECO:0000313" key="8">
    <source>
        <dbReference type="Proteomes" id="UP000314285"/>
    </source>
</evidence>
<dbReference type="RefSeq" id="WP_026055491.1">
    <property type="nucleotide sequence ID" value="NZ_CP027365.1"/>
</dbReference>
<dbReference type="AlphaFoldDB" id="A0A8H2PUD9"/>
<evidence type="ECO:0000256" key="6">
    <source>
        <dbReference type="SAM" id="Phobius"/>
    </source>
</evidence>
<dbReference type="GO" id="GO:0005886">
    <property type="term" value="C:plasma membrane"/>
    <property type="evidence" value="ECO:0007669"/>
    <property type="project" value="UniProtKB-SubCell"/>
</dbReference>
<comment type="subcellular location">
    <subcellularLocation>
        <location evidence="1">Cell membrane</location>
        <topology evidence="1">Multi-pass membrane protein</topology>
    </subcellularLocation>
</comment>
<keyword evidence="5 6" id="KW-0472">Membrane</keyword>
<feature type="transmembrane region" description="Helical" evidence="6">
    <location>
        <begin position="144"/>
        <end position="164"/>
    </location>
</feature>
<evidence type="ECO:0000256" key="1">
    <source>
        <dbReference type="ARBA" id="ARBA00004651"/>
    </source>
</evidence>
<dbReference type="Proteomes" id="UP000314285">
    <property type="component" value="Unassembled WGS sequence"/>
</dbReference>
<feature type="transmembrane region" description="Helical" evidence="6">
    <location>
        <begin position="176"/>
        <end position="197"/>
    </location>
</feature>
<dbReference type="GO" id="GO:0015171">
    <property type="term" value="F:amino acid transmembrane transporter activity"/>
    <property type="evidence" value="ECO:0007669"/>
    <property type="project" value="TreeGrafter"/>
</dbReference>
<dbReference type="InterPro" id="IPR001123">
    <property type="entry name" value="LeuE-type"/>
</dbReference>
<gene>
    <name evidence="7" type="ORF">FHY67_11520</name>
</gene>
<feature type="transmembrane region" description="Helical" evidence="6">
    <location>
        <begin position="35"/>
        <end position="61"/>
    </location>
</feature>
<feature type="transmembrane region" description="Helical" evidence="6">
    <location>
        <begin position="73"/>
        <end position="90"/>
    </location>
</feature>
<evidence type="ECO:0000256" key="5">
    <source>
        <dbReference type="ARBA" id="ARBA00023136"/>
    </source>
</evidence>